<accession>A0A840TYH2</accession>
<name>A0A840TYH2_9BACT</name>
<dbReference type="AlphaFoldDB" id="A0A840TYH2"/>
<dbReference type="Proteomes" id="UP000557307">
    <property type="component" value="Unassembled WGS sequence"/>
</dbReference>
<comment type="caution">
    <text evidence="1">The sequence shown here is derived from an EMBL/GenBank/DDBJ whole genome shotgun (WGS) entry which is preliminary data.</text>
</comment>
<dbReference type="InterPro" id="IPR046155">
    <property type="entry name" value="DUF6157"/>
</dbReference>
<dbReference type="EMBL" id="JACHGF010000009">
    <property type="protein sequence ID" value="MBB5286343.1"/>
    <property type="molecule type" value="Genomic_DNA"/>
</dbReference>
<protein>
    <submittedName>
        <fullName evidence="1">Uncharacterized protein</fullName>
    </submittedName>
</protein>
<evidence type="ECO:0000313" key="2">
    <source>
        <dbReference type="Proteomes" id="UP000557307"/>
    </source>
</evidence>
<organism evidence="1 2">
    <name type="scientific">Rhabdobacter roseus</name>
    <dbReference type="NCBI Taxonomy" id="1655419"/>
    <lineage>
        <taxon>Bacteria</taxon>
        <taxon>Pseudomonadati</taxon>
        <taxon>Bacteroidota</taxon>
        <taxon>Cytophagia</taxon>
        <taxon>Cytophagales</taxon>
        <taxon>Cytophagaceae</taxon>
        <taxon>Rhabdobacter</taxon>
    </lineage>
</organism>
<evidence type="ECO:0000313" key="1">
    <source>
        <dbReference type="EMBL" id="MBB5286343.1"/>
    </source>
</evidence>
<sequence length="132" mass="15048">MSYLNTFIKVSEDCPVLESEVPATKGDKKPAHLVQYELLTQQPYHYDHDDLVFEVFAIQKDVAEPEREEARRVLLSKGQPCLRASALVKRYGFGAHYNDAGKIALYPRESTAYQDFVNDPAVKKLNGMKTKR</sequence>
<gene>
    <name evidence="1" type="ORF">HNQ92_004503</name>
</gene>
<dbReference type="RefSeq" id="WP_184177392.1">
    <property type="nucleotide sequence ID" value="NZ_JACHGF010000009.1"/>
</dbReference>
<reference evidence="1 2" key="1">
    <citation type="submission" date="2020-08" db="EMBL/GenBank/DDBJ databases">
        <title>Genomic Encyclopedia of Type Strains, Phase IV (KMG-IV): sequencing the most valuable type-strain genomes for metagenomic binning, comparative biology and taxonomic classification.</title>
        <authorList>
            <person name="Goeker M."/>
        </authorList>
    </citation>
    <scope>NUCLEOTIDE SEQUENCE [LARGE SCALE GENOMIC DNA]</scope>
    <source>
        <strain evidence="1 2">DSM 105074</strain>
    </source>
</reference>
<keyword evidence="2" id="KW-1185">Reference proteome</keyword>
<dbReference type="Pfam" id="PF19654">
    <property type="entry name" value="DUF6157"/>
    <property type="match status" value="1"/>
</dbReference>
<proteinExistence type="predicted"/>